<dbReference type="InterPro" id="IPR000073">
    <property type="entry name" value="AB_hydrolase_1"/>
</dbReference>
<dbReference type="Gene3D" id="3.40.50.1820">
    <property type="entry name" value="alpha/beta hydrolase"/>
    <property type="match status" value="1"/>
</dbReference>
<dbReference type="InterPro" id="IPR029058">
    <property type="entry name" value="AB_hydrolase_fold"/>
</dbReference>
<dbReference type="EMBL" id="BAAAEW010000047">
    <property type="protein sequence ID" value="GAA0767949.1"/>
    <property type="molecule type" value="Genomic_DNA"/>
</dbReference>
<protein>
    <submittedName>
        <fullName evidence="3">Alpha/beta hydrolase</fullName>
    </submittedName>
</protein>
<comment type="caution">
    <text evidence="3">The sequence shown here is derived from an EMBL/GenBank/DDBJ whole genome shotgun (WGS) entry which is preliminary data.</text>
</comment>
<dbReference type="RefSeq" id="WP_211361272.1">
    <property type="nucleotide sequence ID" value="NZ_BAAAEW010000047.1"/>
</dbReference>
<feature type="chain" id="PRO_5047479821" evidence="1">
    <location>
        <begin position="22"/>
        <end position="264"/>
    </location>
</feature>
<dbReference type="Pfam" id="PF12697">
    <property type="entry name" value="Abhydrolase_6"/>
    <property type="match status" value="1"/>
</dbReference>
<feature type="signal peptide" evidence="1">
    <location>
        <begin position="1"/>
        <end position="21"/>
    </location>
</feature>
<dbReference type="Proteomes" id="UP001500279">
    <property type="component" value="Unassembled WGS sequence"/>
</dbReference>
<proteinExistence type="predicted"/>
<dbReference type="InterPro" id="IPR052897">
    <property type="entry name" value="Sec-Metab_Biosynth_Hydrolase"/>
</dbReference>
<dbReference type="PANTHER" id="PTHR37017">
    <property type="entry name" value="AB HYDROLASE-1 DOMAIN-CONTAINING PROTEIN-RELATED"/>
    <property type="match status" value="1"/>
</dbReference>
<keyword evidence="4" id="KW-1185">Reference proteome</keyword>
<dbReference type="SUPFAM" id="SSF53474">
    <property type="entry name" value="alpha/beta-Hydrolases"/>
    <property type="match status" value="1"/>
</dbReference>
<feature type="domain" description="AB hydrolase-1" evidence="2">
    <location>
        <begin position="39"/>
        <end position="250"/>
    </location>
</feature>
<gene>
    <name evidence="3" type="ORF">GCM10009107_57350</name>
</gene>
<evidence type="ECO:0000256" key="1">
    <source>
        <dbReference type="SAM" id="SignalP"/>
    </source>
</evidence>
<name>A0ABP3VRZ2_9BURK</name>
<accession>A0ABP3VRZ2</accession>
<evidence type="ECO:0000313" key="3">
    <source>
        <dbReference type="EMBL" id="GAA0767949.1"/>
    </source>
</evidence>
<evidence type="ECO:0000313" key="4">
    <source>
        <dbReference type="Proteomes" id="UP001500279"/>
    </source>
</evidence>
<reference evidence="4" key="1">
    <citation type="journal article" date="2019" name="Int. J. Syst. Evol. Microbiol.">
        <title>The Global Catalogue of Microorganisms (GCM) 10K type strain sequencing project: providing services to taxonomists for standard genome sequencing and annotation.</title>
        <authorList>
            <consortium name="The Broad Institute Genomics Platform"/>
            <consortium name="The Broad Institute Genome Sequencing Center for Infectious Disease"/>
            <person name="Wu L."/>
            <person name="Ma J."/>
        </authorList>
    </citation>
    <scope>NUCLEOTIDE SEQUENCE [LARGE SCALE GENOMIC DNA]</scope>
    <source>
        <strain evidence="4">JCM 15503</strain>
    </source>
</reference>
<evidence type="ECO:0000259" key="2">
    <source>
        <dbReference type="Pfam" id="PF12697"/>
    </source>
</evidence>
<organism evidence="3 4">
    <name type="scientific">Ideonella azotifigens</name>
    <dbReference type="NCBI Taxonomy" id="513160"/>
    <lineage>
        <taxon>Bacteria</taxon>
        <taxon>Pseudomonadati</taxon>
        <taxon>Pseudomonadota</taxon>
        <taxon>Betaproteobacteria</taxon>
        <taxon>Burkholderiales</taxon>
        <taxon>Sphaerotilaceae</taxon>
        <taxon>Ideonella</taxon>
    </lineage>
</organism>
<keyword evidence="3" id="KW-0378">Hydrolase</keyword>
<dbReference type="PANTHER" id="PTHR37017:SF11">
    <property type="entry name" value="ESTERASE_LIPASE_THIOESTERASE DOMAIN-CONTAINING PROTEIN"/>
    <property type="match status" value="1"/>
</dbReference>
<keyword evidence="1" id="KW-0732">Signal</keyword>
<dbReference type="GO" id="GO:0016787">
    <property type="term" value="F:hydrolase activity"/>
    <property type="evidence" value="ECO:0007669"/>
    <property type="project" value="UniProtKB-KW"/>
</dbReference>
<sequence>MKPIPALAVAILSATTMVASAVTAAPAVPAHADTVIKNVVLVHGATVDGSYWEQVYRELSQKGYHVTIAQHPLTSFGADVAATQRVLSLQDGPVVLVGHSYGGAVITAAGSDEKVKALVYVAAHAPDAEESVADLNGKYPMESLKAVQATPDGYIYVDRSKWREVIGADTPKSYSDFAAANQVLTNGEAFGAKLQTAAWHLKPTYALVTTDDKTVSPDLQRFMYERAKAQTVEVKASHSVLVSQPKAVVDLIVTASKLRSSVAP</sequence>